<proteinExistence type="predicted"/>
<protein>
    <submittedName>
        <fullName evidence="2">Uncharacterized protein</fullName>
    </submittedName>
</protein>
<gene>
    <name evidence="2" type="ORF">CEE36_02890</name>
</gene>
<comment type="caution">
    <text evidence="2">The sequence shown here is derived from an EMBL/GenBank/DDBJ whole genome shotgun (WGS) entry which is preliminary data.</text>
</comment>
<sequence length="145" mass="16382">MSNPKKLLIAALAVIFLLGATPLAAELDGFWAGTGTGCCHPESTTITIYPWQTWDGFVVNHEIFHGEWQDSLGHQGTFEGRVVQIDSTYAVFEGTWRWTDPTILIIPPVIGEFHMDFDLLTRTCLGEWFYHEDYGTMQGQKLETK</sequence>
<dbReference type="AlphaFoldDB" id="A0A532V900"/>
<evidence type="ECO:0000313" key="3">
    <source>
        <dbReference type="Proteomes" id="UP000317778"/>
    </source>
</evidence>
<feature type="signal peptide" evidence="1">
    <location>
        <begin position="1"/>
        <end position="25"/>
    </location>
</feature>
<evidence type="ECO:0000256" key="1">
    <source>
        <dbReference type="SAM" id="SignalP"/>
    </source>
</evidence>
<feature type="chain" id="PRO_5021930663" evidence="1">
    <location>
        <begin position="26"/>
        <end position="145"/>
    </location>
</feature>
<accession>A0A532V900</accession>
<evidence type="ECO:0000313" key="2">
    <source>
        <dbReference type="EMBL" id="TKJ43646.1"/>
    </source>
</evidence>
<dbReference type="Proteomes" id="UP000317778">
    <property type="component" value="Unassembled WGS sequence"/>
</dbReference>
<reference evidence="2 3" key="1">
    <citation type="submission" date="2017-06" db="EMBL/GenBank/DDBJ databases">
        <title>Novel microbial phyla capable of carbon fixation and sulfur reduction in deep-sea sediments.</title>
        <authorList>
            <person name="Huang J."/>
            <person name="Baker B."/>
            <person name="Wang Y."/>
        </authorList>
    </citation>
    <scope>NUCLEOTIDE SEQUENCE [LARGE SCALE GENOMIC DNA]</scope>
    <source>
        <strain evidence="2">B3_TA06</strain>
    </source>
</reference>
<name>A0A532V900_UNCT6</name>
<keyword evidence="1" id="KW-0732">Signal</keyword>
<dbReference type="EMBL" id="NJBO01000003">
    <property type="protein sequence ID" value="TKJ43646.1"/>
    <property type="molecule type" value="Genomic_DNA"/>
</dbReference>
<organism evidence="2 3">
    <name type="scientific">candidate division TA06 bacterium B3_TA06</name>
    <dbReference type="NCBI Taxonomy" id="2012487"/>
    <lineage>
        <taxon>Bacteria</taxon>
        <taxon>Bacteria division TA06</taxon>
    </lineage>
</organism>